<evidence type="ECO:0000256" key="1">
    <source>
        <dbReference type="PROSITE-ProRule" id="PRU00325"/>
    </source>
</evidence>
<reference evidence="3" key="1">
    <citation type="submission" date="2022-08" db="EMBL/GenBank/DDBJ databases">
        <authorList>
            <consortium name="DOE Joint Genome Institute"/>
            <person name="Min B."/>
            <person name="Riley R."/>
            <person name="Sierra-Patev S."/>
            <person name="Naranjo-Ortiz M."/>
            <person name="Looney B."/>
            <person name="Konkel Z."/>
            <person name="Slot J.C."/>
            <person name="Sakamoto Y."/>
            <person name="Steenwyk J.L."/>
            <person name="Rokas A."/>
            <person name="Carro J."/>
            <person name="Camarero S."/>
            <person name="Ferreira P."/>
            <person name="Molpeceres G."/>
            <person name="Ruiz-Duenas F.J."/>
            <person name="Serrano A."/>
            <person name="Henrissat B."/>
            <person name="Drula E."/>
            <person name="Hughes K.W."/>
            <person name="Mata J.L."/>
            <person name="Ishikawa N.K."/>
            <person name="Vargas-Isla R."/>
            <person name="Ushijima S."/>
            <person name="Smith C.A."/>
            <person name="Ahrendt S."/>
            <person name="Andreopoulos W."/>
            <person name="He G."/>
            <person name="Labutti K."/>
            <person name="Lipzen A."/>
            <person name="Ng V."/>
            <person name="Sandor L."/>
            <person name="Barry K."/>
            <person name="Martinez A.T."/>
            <person name="Xiao Y."/>
            <person name="Gibbons J.G."/>
            <person name="Terashima K."/>
            <person name="Hibbett D.S."/>
            <person name="Grigoriev I.V."/>
        </authorList>
    </citation>
    <scope>NUCLEOTIDE SEQUENCE</scope>
    <source>
        <strain evidence="3">TFB7829</strain>
    </source>
</reference>
<dbReference type="InterPro" id="IPR007527">
    <property type="entry name" value="Znf_SWIM"/>
</dbReference>
<dbReference type="PROSITE" id="PS50966">
    <property type="entry name" value="ZF_SWIM"/>
    <property type="match status" value="1"/>
</dbReference>
<organism evidence="3 4">
    <name type="scientific">Lentinula detonsa</name>
    <dbReference type="NCBI Taxonomy" id="2804962"/>
    <lineage>
        <taxon>Eukaryota</taxon>
        <taxon>Fungi</taxon>
        <taxon>Dikarya</taxon>
        <taxon>Basidiomycota</taxon>
        <taxon>Agaricomycotina</taxon>
        <taxon>Agaricomycetes</taxon>
        <taxon>Agaricomycetidae</taxon>
        <taxon>Agaricales</taxon>
        <taxon>Marasmiineae</taxon>
        <taxon>Omphalotaceae</taxon>
        <taxon>Lentinula</taxon>
    </lineage>
</organism>
<protein>
    <recommendedName>
        <fullName evidence="2">SWIM-type domain-containing protein</fullName>
    </recommendedName>
</protein>
<name>A0AA38UTM1_9AGAR</name>
<dbReference type="Pfam" id="PF04434">
    <property type="entry name" value="SWIM"/>
    <property type="match status" value="1"/>
</dbReference>
<dbReference type="GO" id="GO:0000724">
    <property type="term" value="P:double-strand break repair via homologous recombination"/>
    <property type="evidence" value="ECO:0007669"/>
    <property type="project" value="TreeGrafter"/>
</dbReference>
<keyword evidence="1" id="KW-0862">Zinc</keyword>
<dbReference type="AlphaFoldDB" id="A0AA38UTM1"/>
<accession>A0AA38UTM1</accession>
<gene>
    <name evidence="3" type="ORF">F5890DRAFT_1265903</name>
</gene>
<dbReference type="GO" id="GO:0008270">
    <property type="term" value="F:zinc ion binding"/>
    <property type="evidence" value="ECO:0007669"/>
    <property type="project" value="UniProtKB-KW"/>
</dbReference>
<evidence type="ECO:0000259" key="2">
    <source>
        <dbReference type="PROSITE" id="PS50966"/>
    </source>
</evidence>
<dbReference type="PANTHER" id="PTHR28498">
    <property type="entry name" value="ZINC FINGER SWIM DOMAIN-CONTAINING PROTEIN 7"/>
    <property type="match status" value="1"/>
</dbReference>
<feature type="domain" description="SWIM-type" evidence="2">
    <location>
        <begin position="99"/>
        <end position="143"/>
    </location>
</feature>
<dbReference type="PANTHER" id="PTHR28498:SF1">
    <property type="entry name" value="ZINC FINGER SWIM DOMAIN-CONTAINING PROTEIN 7"/>
    <property type="match status" value="1"/>
</dbReference>
<evidence type="ECO:0000313" key="3">
    <source>
        <dbReference type="EMBL" id="KAJ3984731.1"/>
    </source>
</evidence>
<dbReference type="Proteomes" id="UP001163850">
    <property type="component" value="Unassembled WGS sequence"/>
</dbReference>
<keyword evidence="1" id="KW-0479">Metal-binding</keyword>
<dbReference type="EMBL" id="MU801980">
    <property type="protein sequence ID" value="KAJ3984731.1"/>
    <property type="molecule type" value="Genomic_DNA"/>
</dbReference>
<proteinExistence type="predicted"/>
<dbReference type="GO" id="GO:0097196">
    <property type="term" value="C:Shu complex"/>
    <property type="evidence" value="ECO:0007669"/>
    <property type="project" value="TreeGrafter"/>
</dbReference>
<keyword evidence="1" id="KW-0863">Zinc-finger</keyword>
<comment type="caution">
    <text evidence="3">The sequence shown here is derived from an EMBL/GenBank/DDBJ whole genome shotgun (WGS) entry which is preliminary data.</text>
</comment>
<sequence>MLLSPKLLRLADKVIDSLDFDSSQYLTEESLQRLHDLFPDVLILAALDLIDQRKGVRSLGTMNLGARSVLVLTRSFAVTESSTPWGFVEYEVLGSTATHIVHIGLSNTLMSSYCTCPAFNFTVLETGKSLMCKHVLATRLAVRLGLCVKQQISLDYLATSISQRYQPPDNAYTQ</sequence>
<evidence type="ECO:0000313" key="4">
    <source>
        <dbReference type="Proteomes" id="UP001163850"/>
    </source>
</evidence>